<dbReference type="STRING" id="1235802.C823_00078"/>
<evidence type="ECO:0000313" key="3">
    <source>
        <dbReference type="EMBL" id="EMZ39566.1"/>
    </source>
</evidence>
<organism evidence="3 4">
    <name type="scientific">Eubacterium plexicaudatum ASF492</name>
    <dbReference type="NCBI Taxonomy" id="1235802"/>
    <lineage>
        <taxon>Bacteria</taxon>
        <taxon>Bacillati</taxon>
        <taxon>Bacillota</taxon>
        <taxon>Clostridia</taxon>
        <taxon>Eubacteriales</taxon>
        <taxon>Eubacteriaceae</taxon>
        <taxon>Eubacterium</taxon>
    </lineage>
</organism>
<evidence type="ECO:0000313" key="4">
    <source>
        <dbReference type="Proteomes" id="UP000012589"/>
    </source>
</evidence>
<feature type="domain" description="Resolvase/invertase-type recombinase catalytic" evidence="1">
    <location>
        <begin position="36"/>
        <end position="184"/>
    </location>
</feature>
<reference evidence="3 4" key="1">
    <citation type="journal article" date="2014" name="Genome Announc.">
        <title>Draft genome sequences of the altered schaedler flora, a defined bacterial community from gnotobiotic mice.</title>
        <authorList>
            <person name="Wannemuehler M.J."/>
            <person name="Overstreet A.M."/>
            <person name="Ward D.V."/>
            <person name="Phillips G.J."/>
        </authorList>
    </citation>
    <scope>NUCLEOTIDE SEQUENCE [LARGE SCALE GENOMIC DNA]</scope>
    <source>
        <strain evidence="3 4">ASF492</strain>
    </source>
</reference>
<dbReference type="EMBL" id="AQFT01000002">
    <property type="protein sequence ID" value="EMZ39566.1"/>
    <property type="molecule type" value="Genomic_DNA"/>
</dbReference>
<sequence>MNLRKGNKTVAKNVVTIPATKNRFTADSLGSLKKRRVAAYARVSTDHEEQQSSYEAQVDYYTNYINGRDDWEFVSVYADEGITGCNTKKRDGFNKMVEDALAGRIDLIITKSVSRFARNTVDSLTTIRRLKENGVECYFEKENIRTFDGKGELLITIMSSLAQEESRSISENCTWGQRKRFADGKVTVPFKRFLGYDRGEDGNLVVNEEQAKIVRRIYGLFLQGRSPYAIAKILMADGIPSPGGKKTWASGTVKSILTNEKYKGDALLQKVYTVDFLSKKKKVNEGEVPQYYVEGNHPAIISPQEFDAVQKQMALRCSGKNRQSCVSTFSSKIKCGDCGSWYGSKVWHSTSKYRKTIWQCNHKFDGDEKCTTPHLDEDTIRKLFVKAVNILLTEKDEIIENFHAIKDMFFDLRPLETEWSQLQEELNVVTELKQQCIKENARIALDRKEYRKRYDGLAMRLDRVQGRLDEVSRTITEKQVHREKIELFLDGLQKQKELVTEFDEDLWYSLIEYVTVFDKEDIRFTFKDGTEISLHIKFVYT</sequence>
<keyword evidence="4" id="KW-1185">Reference proteome</keyword>
<dbReference type="AlphaFoldDB" id="N2BH99"/>
<dbReference type="InterPro" id="IPR050639">
    <property type="entry name" value="SSR_resolvase"/>
</dbReference>
<feature type="domain" description="Recombinase" evidence="2">
    <location>
        <begin position="193"/>
        <end position="319"/>
    </location>
</feature>
<dbReference type="PROSITE" id="PS51736">
    <property type="entry name" value="RECOMBINASES_3"/>
    <property type="match status" value="1"/>
</dbReference>
<evidence type="ECO:0000259" key="1">
    <source>
        <dbReference type="PROSITE" id="PS51736"/>
    </source>
</evidence>
<dbReference type="PATRIC" id="fig|1235802.3.peg.83"/>
<gene>
    <name evidence="3" type="ORF">C823_00078</name>
</gene>
<dbReference type="PANTHER" id="PTHR30461:SF23">
    <property type="entry name" value="DNA RECOMBINASE-RELATED"/>
    <property type="match status" value="1"/>
</dbReference>
<dbReference type="SMART" id="SM00857">
    <property type="entry name" value="Resolvase"/>
    <property type="match status" value="1"/>
</dbReference>
<dbReference type="Pfam" id="PF07508">
    <property type="entry name" value="Recombinase"/>
    <property type="match status" value="1"/>
</dbReference>
<comment type="caution">
    <text evidence="3">The sequence shown here is derived from an EMBL/GenBank/DDBJ whole genome shotgun (WGS) entry which is preliminary data.</text>
</comment>
<dbReference type="InterPro" id="IPR025827">
    <property type="entry name" value="Zn_ribbon_recom_dom"/>
</dbReference>
<dbReference type="HOGENOM" id="CLU_010686_0_5_9"/>
<dbReference type="Proteomes" id="UP000012589">
    <property type="component" value="Unassembled WGS sequence"/>
</dbReference>
<dbReference type="InterPro" id="IPR038109">
    <property type="entry name" value="DNA_bind_recomb_sf"/>
</dbReference>
<name>N2BH99_9FIRM</name>
<proteinExistence type="predicted"/>
<dbReference type="CDD" id="cd00338">
    <property type="entry name" value="Ser_Recombinase"/>
    <property type="match status" value="1"/>
</dbReference>
<dbReference type="Pfam" id="PF13408">
    <property type="entry name" value="Zn_ribbon_recom"/>
    <property type="match status" value="1"/>
</dbReference>
<dbReference type="GO" id="GO:0000150">
    <property type="term" value="F:DNA strand exchange activity"/>
    <property type="evidence" value="ECO:0007669"/>
    <property type="project" value="InterPro"/>
</dbReference>
<dbReference type="Pfam" id="PF00239">
    <property type="entry name" value="Resolvase"/>
    <property type="match status" value="1"/>
</dbReference>
<dbReference type="InterPro" id="IPR011109">
    <property type="entry name" value="DNA_bind_recombinase_dom"/>
</dbReference>
<dbReference type="Gene3D" id="3.90.1750.20">
    <property type="entry name" value="Putative Large Serine Recombinase, Chain B, Domain 2"/>
    <property type="match status" value="1"/>
</dbReference>
<dbReference type="GO" id="GO:0003677">
    <property type="term" value="F:DNA binding"/>
    <property type="evidence" value="ECO:0007669"/>
    <property type="project" value="InterPro"/>
</dbReference>
<accession>N2BH99</accession>
<evidence type="ECO:0008006" key="5">
    <source>
        <dbReference type="Google" id="ProtNLM"/>
    </source>
</evidence>
<dbReference type="InterPro" id="IPR036162">
    <property type="entry name" value="Resolvase-like_N_sf"/>
</dbReference>
<evidence type="ECO:0000259" key="2">
    <source>
        <dbReference type="PROSITE" id="PS51737"/>
    </source>
</evidence>
<dbReference type="PANTHER" id="PTHR30461">
    <property type="entry name" value="DNA-INVERTASE FROM LAMBDOID PROPHAGE"/>
    <property type="match status" value="1"/>
</dbReference>
<dbReference type="eggNOG" id="COG1961">
    <property type="taxonomic scope" value="Bacteria"/>
</dbReference>
<dbReference type="Gene3D" id="3.40.50.1390">
    <property type="entry name" value="Resolvase, N-terminal catalytic domain"/>
    <property type="match status" value="1"/>
</dbReference>
<dbReference type="InterPro" id="IPR006119">
    <property type="entry name" value="Resolv_N"/>
</dbReference>
<protein>
    <recommendedName>
        <fullName evidence="5">Recombinase family protein</fullName>
    </recommendedName>
</protein>
<dbReference type="SUPFAM" id="SSF53041">
    <property type="entry name" value="Resolvase-like"/>
    <property type="match status" value="1"/>
</dbReference>
<dbReference type="PROSITE" id="PS51737">
    <property type="entry name" value="RECOMBINASE_DNA_BIND"/>
    <property type="match status" value="1"/>
</dbReference>